<dbReference type="InterPro" id="IPR039617">
    <property type="entry name" value="CLAVATA3-CLE"/>
</dbReference>
<proteinExistence type="inferred from homology"/>
<evidence type="ECO:0000256" key="6">
    <source>
        <dbReference type="ARBA" id="ARBA00023180"/>
    </source>
</evidence>
<evidence type="ECO:0000256" key="4">
    <source>
        <dbReference type="ARBA" id="ARBA00022729"/>
    </source>
</evidence>
<keyword evidence="11" id="KW-1185">Reference proteome</keyword>
<feature type="transmembrane region" description="Helical" evidence="9">
    <location>
        <begin position="25"/>
        <end position="48"/>
    </location>
</feature>
<evidence type="ECO:0000256" key="7">
    <source>
        <dbReference type="ARBA" id="ARBA00023278"/>
    </source>
</evidence>
<feature type="region of interest" description="Disordered" evidence="8">
    <location>
        <begin position="153"/>
        <end position="173"/>
    </location>
</feature>
<name>A0AA89ARH7_9ASTE</name>
<keyword evidence="9" id="KW-0812">Transmembrane</keyword>
<comment type="subcellular location">
    <subcellularLocation>
        <location evidence="1">Secreted</location>
        <location evidence="1">Extracellular space</location>
    </subcellularLocation>
</comment>
<comment type="caution">
    <text evidence="10">The sequence shown here is derived from an EMBL/GenBank/DDBJ whole genome shotgun (WGS) entry which is preliminary data.</text>
</comment>
<dbReference type="PANTHER" id="PTHR36016">
    <property type="entry name" value="CLAVATA3/ESR (CLE)-RELATED PROTEIN 7"/>
    <property type="match status" value="1"/>
</dbReference>
<keyword evidence="9" id="KW-1133">Transmembrane helix</keyword>
<evidence type="ECO:0000256" key="3">
    <source>
        <dbReference type="ARBA" id="ARBA00022525"/>
    </source>
</evidence>
<organism evidence="10 11">
    <name type="scientific">Escallonia herrerae</name>
    <dbReference type="NCBI Taxonomy" id="1293975"/>
    <lineage>
        <taxon>Eukaryota</taxon>
        <taxon>Viridiplantae</taxon>
        <taxon>Streptophyta</taxon>
        <taxon>Embryophyta</taxon>
        <taxon>Tracheophyta</taxon>
        <taxon>Spermatophyta</taxon>
        <taxon>Magnoliopsida</taxon>
        <taxon>eudicotyledons</taxon>
        <taxon>Gunneridae</taxon>
        <taxon>Pentapetalae</taxon>
        <taxon>asterids</taxon>
        <taxon>campanulids</taxon>
        <taxon>Escalloniales</taxon>
        <taxon>Escalloniaceae</taxon>
        <taxon>Escallonia</taxon>
    </lineage>
</organism>
<dbReference type="Proteomes" id="UP001188597">
    <property type="component" value="Unassembled WGS sequence"/>
</dbReference>
<evidence type="ECO:0000313" key="11">
    <source>
        <dbReference type="Proteomes" id="UP001188597"/>
    </source>
</evidence>
<keyword evidence="5" id="KW-0221">Differentiation</keyword>
<dbReference type="AlphaFoldDB" id="A0AA89ARH7"/>
<accession>A0AA89ARH7</accession>
<keyword evidence="4" id="KW-0732">Signal</keyword>
<dbReference type="EMBL" id="JAVXUP010001383">
    <property type="protein sequence ID" value="KAK3012377.1"/>
    <property type="molecule type" value="Genomic_DNA"/>
</dbReference>
<evidence type="ECO:0000256" key="5">
    <source>
        <dbReference type="ARBA" id="ARBA00022782"/>
    </source>
</evidence>
<keyword evidence="9" id="KW-0472">Membrane</keyword>
<gene>
    <name evidence="10" type="ORF">RJ639_012734</name>
</gene>
<evidence type="ECO:0000256" key="1">
    <source>
        <dbReference type="ARBA" id="ARBA00004239"/>
    </source>
</evidence>
<evidence type="ECO:0000256" key="8">
    <source>
        <dbReference type="SAM" id="MobiDB-lite"/>
    </source>
</evidence>
<evidence type="ECO:0000256" key="2">
    <source>
        <dbReference type="ARBA" id="ARBA00005416"/>
    </source>
</evidence>
<evidence type="ECO:0000313" key="10">
    <source>
        <dbReference type="EMBL" id="KAK3012377.1"/>
    </source>
</evidence>
<dbReference type="GO" id="GO:0030154">
    <property type="term" value="P:cell differentiation"/>
    <property type="evidence" value="ECO:0007669"/>
    <property type="project" value="UniProtKB-KW"/>
</dbReference>
<protein>
    <submittedName>
        <fullName evidence="10">Uncharacterized protein</fullName>
    </submittedName>
</protein>
<feature type="transmembrane region" description="Helical" evidence="9">
    <location>
        <begin position="95"/>
        <end position="116"/>
    </location>
</feature>
<dbReference type="PANTHER" id="PTHR36016:SF1">
    <property type="entry name" value="CLAVATA3_ESR (CLE)-RELATED PROTEIN 5-RELATED"/>
    <property type="match status" value="1"/>
</dbReference>
<dbReference type="GO" id="GO:0005576">
    <property type="term" value="C:extracellular region"/>
    <property type="evidence" value="ECO:0007669"/>
    <property type="project" value="UniProtKB-SubCell"/>
</dbReference>
<keyword evidence="6" id="KW-0325">Glycoprotein</keyword>
<evidence type="ECO:0000256" key="9">
    <source>
        <dbReference type="SAM" id="Phobius"/>
    </source>
</evidence>
<sequence length="173" mass="19369">MGEDVVPDVSKSGLVMVESGIQDSIHITVVLCPFLLMFDFKFVSYGLWGKARSKSKLGAGANYREDEDINNKEMDKPAKELNERSNMAANPDQRALLFLLTISFALLITSEARTLLRGVQAMQEITDSQLMLRRLPFDCFTLEYYRRRSLGASSDRVAPGGPDPQHHSQPPAY</sequence>
<keyword evidence="7" id="KW-0379">Hydroxylation</keyword>
<reference evidence="10" key="1">
    <citation type="submission" date="2022-12" db="EMBL/GenBank/DDBJ databases">
        <title>Draft genome assemblies for two species of Escallonia (Escalloniales).</title>
        <authorList>
            <person name="Chanderbali A."/>
            <person name="Dervinis C."/>
            <person name="Anghel I."/>
            <person name="Soltis D."/>
            <person name="Soltis P."/>
            <person name="Zapata F."/>
        </authorList>
    </citation>
    <scope>NUCLEOTIDE SEQUENCE</scope>
    <source>
        <strain evidence="10">UCBG64.0493</strain>
        <tissue evidence="10">Leaf</tissue>
    </source>
</reference>
<keyword evidence="3" id="KW-0964">Secreted</keyword>
<comment type="similarity">
    <text evidence="2">Belongs to the CLV3/ESR signal peptide family.</text>
</comment>